<dbReference type="Pfam" id="PF05706">
    <property type="entry name" value="CDKN3"/>
    <property type="match status" value="1"/>
</dbReference>
<dbReference type="GO" id="GO:0004860">
    <property type="term" value="F:protein kinase inhibitor activity"/>
    <property type="evidence" value="ECO:0007669"/>
    <property type="project" value="UniProtKB-KW"/>
</dbReference>
<evidence type="ECO:0000256" key="3">
    <source>
        <dbReference type="ARBA" id="ARBA00022912"/>
    </source>
</evidence>
<dbReference type="InterPro" id="IPR022778">
    <property type="entry name" value="CDKN3"/>
</dbReference>
<dbReference type="PROSITE" id="PS50056">
    <property type="entry name" value="TYR_PHOSPHATASE_2"/>
    <property type="match status" value="1"/>
</dbReference>
<organism evidence="5 6">
    <name type="scientific">Limulus polyphemus</name>
    <name type="common">Atlantic horseshoe crab</name>
    <dbReference type="NCBI Taxonomy" id="6850"/>
    <lineage>
        <taxon>Eukaryota</taxon>
        <taxon>Metazoa</taxon>
        <taxon>Ecdysozoa</taxon>
        <taxon>Arthropoda</taxon>
        <taxon>Chelicerata</taxon>
        <taxon>Merostomata</taxon>
        <taxon>Xiphosura</taxon>
        <taxon>Limulidae</taxon>
        <taxon>Limulus</taxon>
    </lineage>
</organism>
<proteinExistence type="predicted"/>
<keyword evidence="2" id="KW-0378">Hydrolase</keyword>
<gene>
    <name evidence="6" type="primary">LOC106474594</name>
</gene>
<dbReference type="SUPFAM" id="SSF52799">
    <property type="entry name" value="(Phosphotyrosine protein) phosphatases II"/>
    <property type="match status" value="1"/>
</dbReference>
<keyword evidence="5" id="KW-1185">Reference proteome</keyword>
<evidence type="ECO:0000256" key="1">
    <source>
        <dbReference type="ARBA" id="ARBA00013064"/>
    </source>
</evidence>
<dbReference type="Proteomes" id="UP000694941">
    <property type="component" value="Unplaced"/>
</dbReference>
<evidence type="ECO:0000313" key="5">
    <source>
        <dbReference type="Proteomes" id="UP000694941"/>
    </source>
</evidence>
<name>A0ABM1BXU4_LIMPO</name>
<dbReference type="Gene3D" id="3.90.190.10">
    <property type="entry name" value="Protein tyrosine phosphatase superfamily"/>
    <property type="match status" value="1"/>
</dbReference>
<evidence type="ECO:0000313" key="6">
    <source>
        <dbReference type="RefSeq" id="XP_013790735.2"/>
    </source>
</evidence>
<dbReference type="RefSeq" id="XP_013790735.2">
    <property type="nucleotide sequence ID" value="XM_013935281.2"/>
</dbReference>
<dbReference type="GeneID" id="106474594"/>
<dbReference type="InterPro" id="IPR029021">
    <property type="entry name" value="Prot-tyrosine_phosphatase-like"/>
</dbReference>
<keyword evidence="3" id="KW-0904">Protein phosphatase</keyword>
<feature type="domain" description="Tyrosine specific protein phosphatases" evidence="4">
    <location>
        <begin position="56"/>
        <end position="86"/>
    </location>
</feature>
<protein>
    <recommendedName>
        <fullName evidence="1">protein-tyrosine-phosphatase</fullName>
        <ecNumber evidence="1">3.1.3.48</ecNumber>
    </recommendedName>
</protein>
<accession>A0ABM1BXU4</accession>
<dbReference type="InterPro" id="IPR000387">
    <property type="entry name" value="Tyr_Pase_dom"/>
</dbReference>
<reference evidence="6" key="1">
    <citation type="submission" date="2025-08" db="UniProtKB">
        <authorList>
            <consortium name="RefSeq"/>
        </authorList>
    </citation>
    <scope>IDENTIFICATION</scope>
    <source>
        <tissue evidence="6">Muscle</tissue>
    </source>
</reference>
<evidence type="ECO:0000259" key="4">
    <source>
        <dbReference type="PROSITE" id="PS50056"/>
    </source>
</evidence>
<dbReference type="EC" id="3.1.3.48" evidence="1"/>
<evidence type="ECO:0000256" key="2">
    <source>
        <dbReference type="ARBA" id="ARBA00022801"/>
    </source>
</evidence>
<keyword evidence="6" id="KW-0649">Protein kinase inhibitor</keyword>
<sequence length="91" mass="10299">MDLEQLKSLEILEVFVLCTSGELNKYRVPTLLEKYEQHGILFHHYPFPDGTPPEINCLMKLIAELICSLNRGHRVLIHCFGGLGRSCAGKC</sequence>